<dbReference type="GO" id="GO:0008270">
    <property type="term" value="F:zinc ion binding"/>
    <property type="evidence" value="ECO:0007669"/>
    <property type="project" value="UniProtKB-KW"/>
</dbReference>
<dbReference type="PROSITE" id="PS50135">
    <property type="entry name" value="ZF_ZZ_2"/>
    <property type="match status" value="1"/>
</dbReference>
<dbReference type="Proteomes" id="UP001152795">
    <property type="component" value="Unassembled WGS sequence"/>
</dbReference>
<dbReference type="EMBL" id="CACRXK020000570">
    <property type="protein sequence ID" value="CAB3983063.1"/>
    <property type="molecule type" value="Genomic_DNA"/>
</dbReference>
<dbReference type="AlphaFoldDB" id="A0A6S7FZC4"/>
<dbReference type="CDD" id="cd00167">
    <property type="entry name" value="SANT"/>
    <property type="match status" value="1"/>
</dbReference>
<dbReference type="InterPro" id="IPR009057">
    <property type="entry name" value="Homeodomain-like_sf"/>
</dbReference>
<dbReference type="InterPro" id="IPR055141">
    <property type="entry name" value="TADA2A_B-like_dom"/>
</dbReference>
<dbReference type="InterPro" id="IPR017884">
    <property type="entry name" value="SANT_dom"/>
</dbReference>
<keyword evidence="4" id="KW-0862">Zinc</keyword>
<dbReference type="PROSITE" id="PS51294">
    <property type="entry name" value="HTH_MYB"/>
    <property type="match status" value="1"/>
</dbReference>
<feature type="compositionally biased region" description="Basic and acidic residues" evidence="9">
    <location>
        <begin position="330"/>
        <end position="346"/>
    </location>
</feature>
<dbReference type="OrthoDB" id="270417at2759"/>
<organism evidence="10 11">
    <name type="scientific">Paramuricea clavata</name>
    <name type="common">Red gorgonian</name>
    <name type="synonym">Violescent sea-whip</name>
    <dbReference type="NCBI Taxonomy" id="317549"/>
    <lineage>
        <taxon>Eukaryota</taxon>
        <taxon>Metazoa</taxon>
        <taxon>Cnidaria</taxon>
        <taxon>Anthozoa</taxon>
        <taxon>Octocorallia</taxon>
        <taxon>Malacalcyonacea</taxon>
        <taxon>Plexauridae</taxon>
        <taxon>Paramuricea</taxon>
    </lineage>
</organism>
<evidence type="ECO:0000256" key="1">
    <source>
        <dbReference type="ARBA" id="ARBA00004123"/>
    </source>
</evidence>
<dbReference type="GO" id="GO:0070461">
    <property type="term" value="C:SAGA-type complex"/>
    <property type="evidence" value="ECO:0007669"/>
    <property type="project" value="UniProtKB-ARBA"/>
</dbReference>
<keyword evidence="3" id="KW-0863">Zinc-finger</keyword>
<feature type="region of interest" description="Disordered" evidence="9">
    <location>
        <begin position="315"/>
        <end position="346"/>
    </location>
</feature>
<keyword evidence="5 8" id="KW-0805">Transcription regulation</keyword>
<proteinExistence type="predicted"/>
<keyword evidence="2" id="KW-0479">Metal-binding</keyword>
<dbReference type="GO" id="GO:0006357">
    <property type="term" value="P:regulation of transcription by RNA polymerase II"/>
    <property type="evidence" value="ECO:0007669"/>
    <property type="project" value="InterPro"/>
</dbReference>
<evidence type="ECO:0000256" key="5">
    <source>
        <dbReference type="ARBA" id="ARBA00023015"/>
    </source>
</evidence>
<dbReference type="Pfam" id="PF24533">
    <property type="entry name" value="Tri-helical_Ada2b_C"/>
    <property type="match status" value="1"/>
</dbReference>
<protein>
    <recommendedName>
        <fullName evidence="8">Transcriptional adapter</fullName>
    </recommendedName>
</protein>
<evidence type="ECO:0000256" key="6">
    <source>
        <dbReference type="ARBA" id="ARBA00023163"/>
    </source>
</evidence>
<dbReference type="PROSITE" id="PS51293">
    <property type="entry name" value="SANT"/>
    <property type="match status" value="1"/>
</dbReference>
<dbReference type="InterPro" id="IPR056267">
    <property type="entry name" value="Ada2b_C"/>
</dbReference>
<dbReference type="GO" id="GO:0003713">
    <property type="term" value="F:transcription coactivator activity"/>
    <property type="evidence" value="ECO:0007669"/>
    <property type="project" value="InterPro"/>
</dbReference>
<dbReference type="PANTHER" id="PTHR12374:SF63">
    <property type="entry name" value="TRANSCRIPTIONAL ADAPTER 2-BETA"/>
    <property type="match status" value="1"/>
</dbReference>
<dbReference type="InterPro" id="IPR000433">
    <property type="entry name" value="Znf_ZZ"/>
</dbReference>
<comment type="caution">
    <text evidence="10">The sequence shown here is derived from an EMBL/GenBank/DDBJ whole genome shotgun (WGS) entry which is preliminary data.</text>
</comment>
<dbReference type="InterPro" id="IPR041983">
    <property type="entry name" value="ADA2-like_ZZ"/>
</dbReference>
<dbReference type="InterPro" id="IPR036388">
    <property type="entry name" value="WH-like_DNA-bd_sf"/>
</dbReference>
<dbReference type="SMART" id="SM00291">
    <property type="entry name" value="ZnF_ZZ"/>
    <property type="match status" value="1"/>
</dbReference>
<dbReference type="PROSITE" id="PS01357">
    <property type="entry name" value="ZF_ZZ_1"/>
    <property type="match status" value="1"/>
</dbReference>
<evidence type="ECO:0000256" key="2">
    <source>
        <dbReference type="ARBA" id="ARBA00022723"/>
    </source>
</evidence>
<dbReference type="GO" id="GO:0005634">
    <property type="term" value="C:nucleus"/>
    <property type="evidence" value="ECO:0007669"/>
    <property type="project" value="UniProtKB-SubCell"/>
</dbReference>
<evidence type="ECO:0000256" key="4">
    <source>
        <dbReference type="ARBA" id="ARBA00022833"/>
    </source>
</evidence>
<dbReference type="InterPro" id="IPR017930">
    <property type="entry name" value="Myb_dom"/>
</dbReference>
<dbReference type="SUPFAM" id="SSF46689">
    <property type="entry name" value="Homeodomain-like"/>
    <property type="match status" value="2"/>
</dbReference>
<dbReference type="InterPro" id="IPR001005">
    <property type="entry name" value="SANT/Myb"/>
</dbReference>
<keyword evidence="7 8" id="KW-0539">Nucleus</keyword>
<dbReference type="FunFam" id="3.30.60.90:FF:000008">
    <property type="entry name" value="Transcriptional adapter 2"/>
    <property type="match status" value="1"/>
</dbReference>
<dbReference type="Pfam" id="PF00249">
    <property type="entry name" value="Myb_DNA-binding"/>
    <property type="match status" value="1"/>
</dbReference>
<evidence type="ECO:0000256" key="7">
    <source>
        <dbReference type="ARBA" id="ARBA00023242"/>
    </source>
</evidence>
<dbReference type="PANTHER" id="PTHR12374">
    <property type="entry name" value="TRANSCRIPTIONAL ADAPTOR 2 ADA2 -RELATED"/>
    <property type="match status" value="1"/>
</dbReference>
<evidence type="ECO:0000256" key="8">
    <source>
        <dbReference type="PIRNR" id="PIRNR025024"/>
    </source>
</evidence>
<evidence type="ECO:0000256" key="3">
    <source>
        <dbReference type="ARBA" id="ARBA00022771"/>
    </source>
</evidence>
<accession>A0A6S7FZC4</accession>
<dbReference type="GO" id="GO:0006338">
    <property type="term" value="P:chromatin remodeling"/>
    <property type="evidence" value="ECO:0007669"/>
    <property type="project" value="TreeGrafter"/>
</dbReference>
<comment type="subcellular location">
    <subcellularLocation>
        <location evidence="1 8">Nucleus</location>
    </subcellularLocation>
</comment>
<dbReference type="CDD" id="cd02335">
    <property type="entry name" value="ZZ_ADA2"/>
    <property type="match status" value="1"/>
</dbReference>
<evidence type="ECO:0000313" key="10">
    <source>
        <dbReference type="EMBL" id="CAB3983063.1"/>
    </source>
</evidence>
<dbReference type="Gene3D" id="1.10.10.60">
    <property type="entry name" value="Homeodomain-like"/>
    <property type="match status" value="1"/>
</dbReference>
<keyword evidence="6 8" id="KW-0804">Transcription</keyword>
<dbReference type="PROSITE" id="PS50090">
    <property type="entry name" value="MYB_LIKE"/>
    <property type="match status" value="1"/>
</dbReference>
<dbReference type="Gene3D" id="3.30.60.90">
    <property type="match status" value="1"/>
</dbReference>
<reference evidence="10" key="1">
    <citation type="submission" date="2020-04" db="EMBL/GenBank/DDBJ databases">
        <authorList>
            <person name="Alioto T."/>
            <person name="Alioto T."/>
            <person name="Gomez Garrido J."/>
        </authorList>
    </citation>
    <scope>NUCLEOTIDE SEQUENCE</scope>
    <source>
        <strain evidence="10">A484AB</strain>
    </source>
</reference>
<dbReference type="SMART" id="SM00717">
    <property type="entry name" value="SANT"/>
    <property type="match status" value="1"/>
</dbReference>
<keyword evidence="11" id="KW-1185">Reference proteome</keyword>
<dbReference type="GO" id="GO:0003682">
    <property type="term" value="F:chromatin binding"/>
    <property type="evidence" value="ECO:0007669"/>
    <property type="project" value="TreeGrafter"/>
</dbReference>
<name>A0A6S7FZC4_PARCT</name>
<dbReference type="Gene3D" id="1.10.10.10">
    <property type="entry name" value="Winged helix-like DNA-binding domain superfamily/Winged helix DNA-binding domain"/>
    <property type="match status" value="1"/>
</dbReference>
<dbReference type="InterPro" id="IPR043145">
    <property type="entry name" value="Znf_ZZ_sf"/>
</dbReference>
<dbReference type="PIRSF" id="PIRSF025024">
    <property type="entry name" value="Transcriptional_adaptor_2"/>
    <property type="match status" value="1"/>
</dbReference>
<evidence type="ECO:0000313" key="11">
    <source>
        <dbReference type="Proteomes" id="UP001152795"/>
    </source>
</evidence>
<dbReference type="InterPro" id="IPR016827">
    <property type="entry name" value="Ada2/TADA2"/>
</dbReference>
<evidence type="ECO:0000256" key="9">
    <source>
        <dbReference type="SAM" id="MobiDB-lite"/>
    </source>
</evidence>
<dbReference type="Pfam" id="PF25299">
    <property type="entry name" value="ZZ_ADA2"/>
    <property type="match status" value="1"/>
</dbReference>
<dbReference type="Pfam" id="PF22941">
    <property type="entry name" value="TADA2A-like_3rd"/>
    <property type="match status" value="1"/>
</dbReference>
<dbReference type="SUPFAM" id="SSF57850">
    <property type="entry name" value="RING/U-box"/>
    <property type="match status" value="1"/>
</dbReference>
<gene>
    <name evidence="10" type="ORF">PACLA_8A030523</name>
</gene>
<sequence length="431" mass="49892">MAQGTGNGFGQYHCNYCQADCTTLRVKCAECQDFDLCVQCFSSGAEMGGHERDHNYQLIDNGTFPLFMEEWSAEEEMLLLDAVEQHGHGNWVDIADHIGTKTFTETQDHYNGCYIEGHVGKVTIPEFVCKITDHTTTSTGELSPTLTHPPETLDMTLSEQQDLGYLPFRDDFDKEHDNDAETLISNIQNSHEDDELDSAFKHALVDMYIERLKERQHRKTIARDHGLITSKHKLTASRRKLSKEDRDFRDAARVFGRLQPAEDWERFLNNHTRQRELQFQIKELIRYRKNGVTKLSGCREYDELKIRREKLKENRKKLDACSPRRTNSGTKKDVKGDKKRMEKKDSPTATFSELVNGYVGFELLSIREKQLCNSLQIKPAFYLTIKGIVLKDHSLRRRGNTVKTRYPPCVGKSQRKRLLLFFKECGWLQNS</sequence>